<feature type="binding site" evidence="12">
    <location>
        <begin position="185"/>
        <end position="188"/>
    </location>
    <ligand>
        <name>substrate</name>
    </ligand>
</feature>
<dbReference type="Gene3D" id="3.60.20.30">
    <property type="entry name" value="(Glycosyl)asparaginase"/>
    <property type="match status" value="1"/>
</dbReference>
<dbReference type="EC" id="3.5.1.26" evidence="7"/>
<organism evidence="15 16">
    <name type="scientific">Pomacea canaliculata</name>
    <name type="common">Golden apple snail</name>
    <dbReference type="NCBI Taxonomy" id="400727"/>
    <lineage>
        <taxon>Eukaryota</taxon>
        <taxon>Metazoa</taxon>
        <taxon>Spiralia</taxon>
        <taxon>Lophotrochozoa</taxon>
        <taxon>Mollusca</taxon>
        <taxon>Gastropoda</taxon>
        <taxon>Caenogastropoda</taxon>
        <taxon>Architaenioglossa</taxon>
        <taxon>Ampullarioidea</taxon>
        <taxon>Ampullariidae</taxon>
        <taxon>Pomacea</taxon>
    </lineage>
</organism>
<dbReference type="AlphaFoldDB" id="A0A2T7PMP5"/>
<protein>
    <recommendedName>
        <fullName evidence="7">N(4)-(beta-N-acetylglucosaminyl)-L-asparaginase</fullName>
        <ecNumber evidence="7">3.5.1.26</ecNumber>
    </recommendedName>
    <alternativeName>
        <fullName evidence="9">Aspartylglucosaminidase</fullName>
    </alternativeName>
    <alternativeName>
        <fullName evidence="8">Glycosylasparaginase</fullName>
    </alternativeName>
    <alternativeName>
        <fullName evidence="10">N4-(N-acetyl-beta-glucosaminyl)-L-asparagine amidase</fullName>
    </alternativeName>
</protein>
<accession>A0A2T7PMP5</accession>
<dbReference type="GO" id="GO:0003948">
    <property type="term" value="F:N4-(beta-N-acetylglucosaminyl)-L-asparaginase activity"/>
    <property type="evidence" value="ECO:0007669"/>
    <property type="project" value="UniProtKB-EC"/>
</dbReference>
<keyword evidence="2" id="KW-0645">Protease</keyword>
<dbReference type="InterPro" id="IPR029055">
    <property type="entry name" value="Ntn_hydrolases_N"/>
</dbReference>
<dbReference type="PANTHER" id="PTHR10188">
    <property type="entry name" value="L-ASPARAGINASE"/>
    <property type="match status" value="1"/>
</dbReference>
<dbReference type="GO" id="GO:0008233">
    <property type="term" value="F:peptidase activity"/>
    <property type="evidence" value="ECO:0007669"/>
    <property type="project" value="UniProtKB-KW"/>
</dbReference>
<dbReference type="CDD" id="cd04513">
    <property type="entry name" value="Glycosylasparaginase"/>
    <property type="match status" value="1"/>
</dbReference>
<feature type="region of interest" description="Disordered" evidence="14">
    <location>
        <begin position="119"/>
        <end position="143"/>
    </location>
</feature>
<evidence type="ECO:0000256" key="6">
    <source>
        <dbReference type="ARBA" id="ARBA00053295"/>
    </source>
</evidence>
<evidence type="ECO:0000256" key="2">
    <source>
        <dbReference type="ARBA" id="ARBA00022670"/>
    </source>
</evidence>
<evidence type="ECO:0000256" key="11">
    <source>
        <dbReference type="PIRSR" id="PIRSR600246-1"/>
    </source>
</evidence>
<evidence type="ECO:0000313" key="15">
    <source>
        <dbReference type="EMBL" id="PVD34684.1"/>
    </source>
</evidence>
<dbReference type="Proteomes" id="UP000245119">
    <property type="component" value="Linkage Group LG3"/>
</dbReference>
<evidence type="ECO:0000256" key="9">
    <source>
        <dbReference type="ARBA" id="ARBA00079301"/>
    </source>
</evidence>
<dbReference type="GO" id="GO:0005764">
    <property type="term" value="C:lysosome"/>
    <property type="evidence" value="ECO:0007669"/>
    <property type="project" value="TreeGrafter"/>
</dbReference>
<evidence type="ECO:0000256" key="1">
    <source>
        <dbReference type="ARBA" id="ARBA00010872"/>
    </source>
</evidence>
<comment type="caution">
    <text evidence="15">The sequence shown here is derived from an EMBL/GenBank/DDBJ whole genome shotgun (WGS) entry which is preliminary data.</text>
</comment>
<reference evidence="15 16" key="1">
    <citation type="submission" date="2018-04" db="EMBL/GenBank/DDBJ databases">
        <title>The genome of golden apple snail Pomacea canaliculata provides insight into stress tolerance and invasive adaptation.</title>
        <authorList>
            <person name="Liu C."/>
            <person name="Liu B."/>
            <person name="Ren Y."/>
            <person name="Zhang Y."/>
            <person name="Wang H."/>
            <person name="Li S."/>
            <person name="Jiang F."/>
            <person name="Yin L."/>
            <person name="Zhang G."/>
            <person name="Qian W."/>
            <person name="Fan W."/>
        </authorList>
    </citation>
    <scope>NUCLEOTIDE SEQUENCE [LARGE SCALE GENOMIC DNA]</scope>
    <source>
        <strain evidence="15">SZHN2017</strain>
        <tissue evidence="15">Muscle</tissue>
    </source>
</reference>
<evidence type="ECO:0000256" key="4">
    <source>
        <dbReference type="ARBA" id="ARBA00022813"/>
    </source>
</evidence>
<dbReference type="FunFam" id="3.60.20.30:FF:000003">
    <property type="entry name" value="N(4)-(Beta-N-acetylglucosaminyl)-L-asparaginase isoform X1"/>
    <property type="match status" value="1"/>
</dbReference>
<comment type="function">
    <text evidence="6">Cleaves the GlcNAc-Asn bond which joins oligosaccharides to the peptide of asparagine-linked glycoproteins.</text>
</comment>
<comment type="catalytic activity">
    <reaction evidence="5">
        <text>N(4)-(beta-N-acetyl-D-glucosaminyl)-L-asparagine + H2O = N-acetyl-beta-D-glucosaminylamine + L-aspartate + H(+)</text>
        <dbReference type="Rhea" id="RHEA:11544"/>
        <dbReference type="ChEBI" id="CHEBI:15377"/>
        <dbReference type="ChEBI" id="CHEBI:15378"/>
        <dbReference type="ChEBI" id="CHEBI:15947"/>
        <dbReference type="ChEBI" id="CHEBI:29991"/>
        <dbReference type="ChEBI" id="CHEBI:58080"/>
        <dbReference type="EC" id="3.5.1.26"/>
    </reaction>
</comment>
<sequence length="294" mass="31294">MQQRVATWKVIGNEGGSNLDAIVAGCRECQTQRCDGSVGYGGSPDERTYEVGSVGSLRRVKDVIGVARAVMDYSQHTLLVGDAATRFAIEMGFKEENLSTNSSLQMWKDWENGRCQPNYRKNVSPDPRNNCGPYKPTSHSLKRQKSSEFVGKYNHDTIGMVVVDSRGNVAAGTSTNGLNHKIPGRVGDSPIVGAGAYAGNGLGGAAATGDGDIMMRFLPSFNAVMMLGQGMTPDVAAQKAIEPIVRYYPNFTGAIIVADTKGAFGAACHGLDKFHFSVASPSTGKVLVMETSCI</sequence>
<evidence type="ECO:0000313" key="16">
    <source>
        <dbReference type="Proteomes" id="UP000245119"/>
    </source>
</evidence>
<dbReference type="EMBL" id="PZQS01000003">
    <property type="protein sequence ID" value="PVD34684.1"/>
    <property type="molecule type" value="Genomic_DNA"/>
</dbReference>
<evidence type="ECO:0000256" key="12">
    <source>
        <dbReference type="PIRSR" id="PIRSR600246-2"/>
    </source>
</evidence>
<keyword evidence="16" id="KW-1185">Reference proteome</keyword>
<evidence type="ECO:0000256" key="7">
    <source>
        <dbReference type="ARBA" id="ARBA00066729"/>
    </source>
</evidence>
<feature type="site" description="Cleavage; by autolysis" evidence="13">
    <location>
        <begin position="156"/>
        <end position="157"/>
    </location>
</feature>
<dbReference type="GO" id="GO:0006508">
    <property type="term" value="P:proteolysis"/>
    <property type="evidence" value="ECO:0007669"/>
    <property type="project" value="UniProtKB-KW"/>
</dbReference>
<dbReference type="Pfam" id="PF01112">
    <property type="entry name" value="Asparaginase_2"/>
    <property type="match status" value="1"/>
</dbReference>
<dbReference type="PANTHER" id="PTHR10188:SF6">
    <property type="entry name" value="N(4)-(BETA-N-ACETYLGLUCOSAMINYL)-L-ASPARAGINASE"/>
    <property type="match status" value="1"/>
</dbReference>
<feature type="binding site" evidence="12">
    <location>
        <begin position="208"/>
        <end position="211"/>
    </location>
    <ligand>
        <name>substrate</name>
    </ligand>
</feature>
<evidence type="ECO:0000256" key="3">
    <source>
        <dbReference type="ARBA" id="ARBA00022801"/>
    </source>
</evidence>
<feature type="active site" description="Nucleophile" evidence="11">
    <location>
        <position position="157"/>
    </location>
</feature>
<name>A0A2T7PMP5_POMCA</name>
<gene>
    <name evidence="15" type="ORF">C0Q70_05961</name>
</gene>
<keyword evidence="3" id="KW-0378">Hydrolase</keyword>
<comment type="similarity">
    <text evidence="1">Belongs to the Ntn-hydrolase family.</text>
</comment>
<dbReference type="SUPFAM" id="SSF56235">
    <property type="entry name" value="N-terminal nucleophile aminohydrolases (Ntn hydrolases)"/>
    <property type="match status" value="1"/>
</dbReference>
<dbReference type="InterPro" id="IPR000246">
    <property type="entry name" value="Peptidase_T2"/>
</dbReference>
<dbReference type="OrthoDB" id="188713at2759"/>
<proteinExistence type="inferred from homology"/>
<evidence type="ECO:0000256" key="13">
    <source>
        <dbReference type="PIRSR" id="PIRSR600246-3"/>
    </source>
</evidence>
<evidence type="ECO:0000256" key="8">
    <source>
        <dbReference type="ARBA" id="ARBA00078726"/>
    </source>
</evidence>
<keyword evidence="4" id="KW-0068">Autocatalytic cleavage</keyword>
<dbReference type="STRING" id="400727.A0A2T7PMP5"/>
<evidence type="ECO:0000256" key="10">
    <source>
        <dbReference type="ARBA" id="ARBA00080645"/>
    </source>
</evidence>
<evidence type="ECO:0000256" key="5">
    <source>
        <dbReference type="ARBA" id="ARBA00050421"/>
    </source>
</evidence>
<evidence type="ECO:0000256" key="14">
    <source>
        <dbReference type="SAM" id="MobiDB-lite"/>
    </source>
</evidence>